<sequence>MRIWIVGYDIGCALNLQLLYNQFRQLYGSHGEEDFSLPDLEQQRINEESRCTHLINNYKTSLELFFATMFVMRNVWIFDSKFRSINRASNVNVFCVSLLA</sequence>
<keyword evidence="2" id="KW-1185">Reference proteome</keyword>
<dbReference type="PANTHER" id="PTHR46225">
    <property type="entry name" value="C3H4 TYPE ZINC FINGER PROTEIN"/>
    <property type="match status" value="1"/>
</dbReference>
<dbReference type="Proteomes" id="UP001497516">
    <property type="component" value="Chromosome 1"/>
</dbReference>
<name>A0AAV2CBK0_9ROSI</name>
<proteinExistence type="predicted"/>
<evidence type="ECO:0000313" key="1">
    <source>
        <dbReference type="EMBL" id="CAL1353767.1"/>
    </source>
</evidence>
<gene>
    <name evidence="1" type="ORF">LTRI10_LOCUS1641</name>
</gene>
<accession>A0AAV2CBK0</accession>
<dbReference type="PANTHER" id="PTHR46225:SF1">
    <property type="entry name" value="RING_U-BOX SUPERFAMILY PROTEIN"/>
    <property type="match status" value="1"/>
</dbReference>
<organism evidence="1 2">
    <name type="scientific">Linum trigynum</name>
    <dbReference type="NCBI Taxonomy" id="586398"/>
    <lineage>
        <taxon>Eukaryota</taxon>
        <taxon>Viridiplantae</taxon>
        <taxon>Streptophyta</taxon>
        <taxon>Embryophyta</taxon>
        <taxon>Tracheophyta</taxon>
        <taxon>Spermatophyta</taxon>
        <taxon>Magnoliopsida</taxon>
        <taxon>eudicotyledons</taxon>
        <taxon>Gunneridae</taxon>
        <taxon>Pentapetalae</taxon>
        <taxon>rosids</taxon>
        <taxon>fabids</taxon>
        <taxon>Malpighiales</taxon>
        <taxon>Linaceae</taxon>
        <taxon>Linum</taxon>
    </lineage>
</organism>
<reference evidence="1 2" key="1">
    <citation type="submission" date="2024-04" db="EMBL/GenBank/DDBJ databases">
        <authorList>
            <person name="Fracassetti M."/>
        </authorList>
    </citation>
    <scope>NUCLEOTIDE SEQUENCE [LARGE SCALE GENOMIC DNA]</scope>
</reference>
<protein>
    <submittedName>
        <fullName evidence="1">Uncharacterized protein</fullName>
    </submittedName>
</protein>
<dbReference type="AlphaFoldDB" id="A0AAV2CBK0"/>
<evidence type="ECO:0000313" key="2">
    <source>
        <dbReference type="Proteomes" id="UP001497516"/>
    </source>
</evidence>
<dbReference type="EMBL" id="OZ034813">
    <property type="protein sequence ID" value="CAL1353767.1"/>
    <property type="molecule type" value="Genomic_DNA"/>
</dbReference>